<comment type="caution">
    <text evidence="23">The sequence shown here is derived from an EMBL/GenBank/DDBJ whole genome shotgun (WGS) entry which is preliminary data.</text>
</comment>
<dbReference type="InterPro" id="IPR036322">
    <property type="entry name" value="WD40_repeat_dom_sf"/>
</dbReference>
<dbReference type="PROSITE" id="PS50294">
    <property type="entry name" value="WD_REPEATS_REGION"/>
    <property type="match status" value="1"/>
</dbReference>
<evidence type="ECO:0000256" key="16">
    <source>
        <dbReference type="ARBA" id="ARBA00023306"/>
    </source>
</evidence>
<keyword evidence="15" id="KW-0539">Nucleus</keyword>
<keyword evidence="13" id="KW-0811">Translocation</keyword>
<evidence type="ECO:0000256" key="9">
    <source>
        <dbReference type="ARBA" id="ARBA00022816"/>
    </source>
</evidence>
<evidence type="ECO:0000256" key="6">
    <source>
        <dbReference type="ARBA" id="ARBA00022618"/>
    </source>
</evidence>
<keyword evidence="14" id="KW-0906">Nuclear pore complex</keyword>
<reference evidence="23" key="1">
    <citation type="submission" date="2013-04" db="EMBL/GenBank/DDBJ databases">
        <authorList>
            <person name="Qu J."/>
            <person name="Murali S.C."/>
            <person name="Bandaranaike D."/>
            <person name="Bellair M."/>
            <person name="Blankenburg K."/>
            <person name="Chao H."/>
            <person name="Dinh H."/>
            <person name="Doddapaneni H."/>
            <person name="Downs B."/>
            <person name="Dugan-Rocha S."/>
            <person name="Elkadiri S."/>
            <person name="Gnanaolivu R.D."/>
            <person name="Hernandez B."/>
            <person name="Javaid M."/>
            <person name="Jayaseelan J.C."/>
            <person name="Lee S."/>
            <person name="Li M."/>
            <person name="Ming W."/>
            <person name="Munidasa M."/>
            <person name="Muniz J."/>
            <person name="Nguyen L."/>
            <person name="Ongeri F."/>
            <person name="Osuji N."/>
            <person name="Pu L.-L."/>
            <person name="Puazo M."/>
            <person name="Qu C."/>
            <person name="Quiroz J."/>
            <person name="Raj R."/>
            <person name="Weissenberger G."/>
            <person name="Xin Y."/>
            <person name="Zou X."/>
            <person name="Han Y."/>
            <person name="Richards S."/>
            <person name="Worley K."/>
            <person name="Muzny D."/>
            <person name="Gibbs R."/>
        </authorList>
    </citation>
    <scope>NUCLEOTIDE SEQUENCE</scope>
    <source>
        <strain evidence="23">Sampled in the wild</strain>
    </source>
</reference>
<keyword evidence="10" id="KW-0159">Chromosome partition</keyword>
<comment type="subcellular location">
    <subcellularLocation>
        <location evidence="2">Chromosome</location>
        <location evidence="2">Centromere</location>
        <location evidence="2">Kinetochore</location>
    </subcellularLocation>
    <subcellularLocation>
        <location evidence="1">Nucleus</location>
        <location evidence="1">Nuclear pore complex</location>
    </subcellularLocation>
</comment>
<evidence type="ECO:0000256" key="10">
    <source>
        <dbReference type="ARBA" id="ARBA00022829"/>
    </source>
</evidence>
<dbReference type="Proteomes" id="UP000792457">
    <property type="component" value="Unassembled WGS sequence"/>
</dbReference>
<keyword evidence="8" id="KW-0498">Mitosis</keyword>
<keyword evidence="4" id="KW-0158">Chromosome</keyword>
<feature type="repeat" description="WD" evidence="22">
    <location>
        <begin position="125"/>
        <end position="166"/>
    </location>
</feature>
<evidence type="ECO:0000256" key="13">
    <source>
        <dbReference type="ARBA" id="ARBA00023010"/>
    </source>
</evidence>
<dbReference type="PROSITE" id="PS00678">
    <property type="entry name" value="WD_REPEATS_1"/>
    <property type="match status" value="1"/>
</dbReference>
<evidence type="ECO:0000256" key="8">
    <source>
        <dbReference type="ARBA" id="ARBA00022776"/>
    </source>
</evidence>
<dbReference type="GO" id="GO:0051028">
    <property type="term" value="P:mRNA transport"/>
    <property type="evidence" value="ECO:0007669"/>
    <property type="project" value="UniProtKB-KW"/>
</dbReference>
<keyword evidence="24" id="KW-1185">Reference proteome</keyword>
<dbReference type="GO" id="GO:0000776">
    <property type="term" value="C:kinetochore"/>
    <property type="evidence" value="ECO:0007669"/>
    <property type="project" value="UniProtKB-KW"/>
</dbReference>
<proteinExistence type="predicted"/>
<dbReference type="Pfam" id="PF00400">
    <property type="entry name" value="WD40"/>
    <property type="match status" value="2"/>
</dbReference>
<evidence type="ECO:0000256" key="7">
    <source>
        <dbReference type="ARBA" id="ARBA00022737"/>
    </source>
</evidence>
<evidence type="ECO:0000256" key="4">
    <source>
        <dbReference type="ARBA" id="ARBA00022454"/>
    </source>
</evidence>
<name>A0A8K0NYU1_LADFU</name>
<keyword evidence="17" id="KW-0137">Centromere</keyword>
<evidence type="ECO:0000313" key="24">
    <source>
        <dbReference type="Proteomes" id="UP000792457"/>
    </source>
</evidence>
<evidence type="ECO:0000256" key="17">
    <source>
        <dbReference type="ARBA" id="ARBA00023328"/>
    </source>
</evidence>
<evidence type="ECO:0000256" key="21">
    <source>
        <dbReference type="ARBA" id="ARBA00076652"/>
    </source>
</evidence>
<dbReference type="GO" id="GO:0015031">
    <property type="term" value="P:protein transport"/>
    <property type="evidence" value="ECO:0007669"/>
    <property type="project" value="UniProtKB-KW"/>
</dbReference>
<evidence type="ECO:0000256" key="20">
    <source>
        <dbReference type="ARBA" id="ARBA00068271"/>
    </source>
</evidence>
<organism evidence="23 24">
    <name type="scientific">Ladona fulva</name>
    <name type="common">Scarce chaser dragonfly</name>
    <name type="synonym">Libellula fulva</name>
    <dbReference type="NCBI Taxonomy" id="123851"/>
    <lineage>
        <taxon>Eukaryota</taxon>
        <taxon>Metazoa</taxon>
        <taxon>Ecdysozoa</taxon>
        <taxon>Arthropoda</taxon>
        <taxon>Hexapoda</taxon>
        <taxon>Insecta</taxon>
        <taxon>Pterygota</taxon>
        <taxon>Palaeoptera</taxon>
        <taxon>Odonata</taxon>
        <taxon>Epiprocta</taxon>
        <taxon>Anisoptera</taxon>
        <taxon>Libelluloidea</taxon>
        <taxon>Libellulidae</taxon>
        <taxon>Ladona</taxon>
    </lineage>
</organism>
<keyword evidence="9" id="KW-0509">mRNA transport</keyword>
<comment type="subunit">
    <text evidence="19">Component of the Nup107-160 subcomplex of the nuclear pore complex (NPC). The Nup107-160 subcomplex includes NUP160, NUP133, NUP107, NUP98, NUP85, NUP43, NUP37, SEH1 and SEC13.</text>
</comment>
<evidence type="ECO:0000256" key="12">
    <source>
        <dbReference type="ARBA" id="ARBA00022927"/>
    </source>
</evidence>
<evidence type="ECO:0000256" key="14">
    <source>
        <dbReference type="ARBA" id="ARBA00023132"/>
    </source>
</evidence>
<dbReference type="InterPro" id="IPR001680">
    <property type="entry name" value="WD40_rpt"/>
</dbReference>
<keyword evidence="12" id="KW-0653">Protein transport</keyword>
<comment type="function">
    <text evidence="18">Component of the Nup107-160 subcomplex of the nuclear pore complex (NPC). The Nup107-160 subcomplex is required for the assembly of a functional NPC. The Nup107-160 subcomplex is also required for normal kinetochore microtubule attachment, mitotic progression and chromosome segregation.</text>
</comment>
<dbReference type="GO" id="GO:0007059">
    <property type="term" value="P:chromosome segregation"/>
    <property type="evidence" value="ECO:0007669"/>
    <property type="project" value="UniProtKB-KW"/>
</dbReference>
<dbReference type="FunFam" id="2.130.10.10:FF:000168">
    <property type="entry name" value="Nucleoporin Nup37"/>
    <property type="match status" value="1"/>
</dbReference>
<sequence length="349" mass="38103">MNGSVPPLQKVNFPDQIYCVEFSPYEWSQNLICVAVSTEIVVGVVKFQPEDEEEKSETDKGDEDAIEFHSLREFHHEVRVHALAWSPDSSINIMPRLIRFCSAAADHKLRLFSSDLVGSDFVQVFAGHTDYVNAIAFDPDGELVASASDDHTCRLWNTKDNERCSVVFYLDSPAMSVCWHPEEPGKLAVGEKGGRVRLYNAVEGSAILSVDAGGGGASSRSLTYPLPPSPLTSAHWAPSNPLVLGALVGAGAKGSELVLWDVSRPSHPEDVRIAHPGVGRCLRFSPLSDMLVASVAQPGAVLRVMHLRASQPQLVSNLQVFGGLSWHSRLPYICAASDRKLCFWKITAK</sequence>
<keyword evidence="3" id="KW-0813">Transport</keyword>
<dbReference type="GO" id="GO:0051301">
    <property type="term" value="P:cell division"/>
    <property type="evidence" value="ECO:0007669"/>
    <property type="project" value="UniProtKB-KW"/>
</dbReference>
<evidence type="ECO:0000256" key="15">
    <source>
        <dbReference type="ARBA" id="ARBA00023242"/>
    </source>
</evidence>
<dbReference type="SUPFAM" id="SSF50978">
    <property type="entry name" value="WD40 repeat-like"/>
    <property type="match status" value="1"/>
</dbReference>
<keyword evidence="7" id="KW-0677">Repeat</keyword>
<dbReference type="AlphaFoldDB" id="A0A8K0NYU1"/>
<dbReference type="OrthoDB" id="340259at2759"/>
<evidence type="ECO:0000256" key="19">
    <source>
        <dbReference type="ARBA" id="ARBA00062724"/>
    </source>
</evidence>
<evidence type="ECO:0000256" key="1">
    <source>
        <dbReference type="ARBA" id="ARBA00004567"/>
    </source>
</evidence>
<dbReference type="Gene3D" id="2.130.10.10">
    <property type="entry name" value="YVTN repeat-like/Quinoprotein amine dehydrogenase"/>
    <property type="match status" value="1"/>
</dbReference>
<dbReference type="InterPro" id="IPR037626">
    <property type="entry name" value="NUP37"/>
</dbReference>
<evidence type="ECO:0000256" key="2">
    <source>
        <dbReference type="ARBA" id="ARBA00004629"/>
    </source>
</evidence>
<reference evidence="23" key="2">
    <citation type="submission" date="2017-10" db="EMBL/GenBank/DDBJ databases">
        <title>Ladona fulva Genome sequencing and assembly.</title>
        <authorList>
            <person name="Murali S."/>
            <person name="Richards S."/>
            <person name="Bandaranaike D."/>
            <person name="Bellair M."/>
            <person name="Blankenburg K."/>
            <person name="Chao H."/>
            <person name="Dinh H."/>
            <person name="Doddapaneni H."/>
            <person name="Dugan-Rocha S."/>
            <person name="Elkadiri S."/>
            <person name="Gnanaolivu R."/>
            <person name="Hernandez B."/>
            <person name="Skinner E."/>
            <person name="Javaid M."/>
            <person name="Lee S."/>
            <person name="Li M."/>
            <person name="Ming W."/>
            <person name="Munidasa M."/>
            <person name="Muniz J."/>
            <person name="Nguyen L."/>
            <person name="Hughes D."/>
            <person name="Osuji N."/>
            <person name="Pu L.-L."/>
            <person name="Puazo M."/>
            <person name="Qu C."/>
            <person name="Quiroz J."/>
            <person name="Raj R."/>
            <person name="Weissenberger G."/>
            <person name="Xin Y."/>
            <person name="Zou X."/>
            <person name="Han Y."/>
            <person name="Worley K."/>
            <person name="Muzny D."/>
            <person name="Gibbs R."/>
        </authorList>
    </citation>
    <scope>NUCLEOTIDE SEQUENCE</scope>
    <source>
        <strain evidence="23">Sampled in the wild</strain>
    </source>
</reference>
<dbReference type="GO" id="GO:0031080">
    <property type="term" value="C:nuclear pore outer ring"/>
    <property type="evidence" value="ECO:0007669"/>
    <property type="project" value="InterPro"/>
</dbReference>
<evidence type="ECO:0000256" key="22">
    <source>
        <dbReference type="PROSITE-ProRule" id="PRU00221"/>
    </source>
</evidence>
<evidence type="ECO:0000313" key="23">
    <source>
        <dbReference type="EMBL" id="KAG8229460.1"/>
    </source>
</evidence>
<evidence type="ECO:0000256" key="5">
    <source>
        <dbReference type="ARBA" id="ARBA00022574"/>
    </source>
</evidence>
<dbReference type="PANTHER" id="PTHR22806:SF0">
    <property type="entry name" value="NUCLEOPORIN NUP37"/>
    <property type="match status" value="1"/>
</dbReference>
<dbReference type="InterPro" id="IPR019775">
    <property type="entry name" value="WD40_repeat_CS"/>
</dbReference>
<keyword evidence="16" id="KW-0131">Cell cycle</keyword>
<keyword evidence="11" id="KW-0995">Kinetochore</keyword>
<evidence type="ECO:0000256" key="11">
    <source>
        <dbReference type="ARBA" id="ARBA00022838"/>
    </source>
</evidence>
<gene>
    <name evidence="23" type="ORF">J437_LFUL005565</name>
</gene>
<protein>
    <recommendedName>
        <fullName evidence="20">Nucleoporin Nup37</fullName>
    </recommendedName>
    <alternativeName>
        <fullName evidence="21">Nup107-160 subcomplex subunit Nup37</fullName>
    </alternativeName>
</protein>
<dbReference type="PROSITE" id="PS50082">
    <property type="entry name" value="WD_REPEATS_2"/>
    <property type="match status" value="1"/>
</dbReference>
<keyword evidence="5 22" id="KW-0853">WD repeat</keyword>
<evidence type="ECO:0000256" key="18">
    <source>
        <dbReference type="ARBA" id="ARBA00053706"/>
    </source>
</evidence>
<dbReference type="InterPro" id="IPR015943">
    <property type="entry name" value="WD40/YVTN_repeat-like_dom_sf"/>
</dbReference>
<dbReference type="EMBL" id="KZ308429">
    <property type="protein sequence ID" value="KAG8229460.1"/>
    <property type="molecule type" value="Genomic_DNA"/>
</dbReference>
<dbReference type="SMART" id="SM00320">
    <property type="entry name" value="WD40"/>
    <property type="match status" value="4"/>
</dbReference>
<evidence type="ECO:0000256" key="3">
    <source>
        <dbReference type="ARBA" id="ARBA00022448"/>
    </source>
</evidence>
<dbReference type="PANTHER" id="PTHR22806">
    <property type="entry name" value="NUCLEOPORIN NUP37 P37 -RELATED"/>
    <property type="match status" value="1"/>
</dbReference>
<accession>A0A8K0NYU1</accession>
<keyword evidence="6" id="KW-0132">Cell division</keyword>